<dbReference type="AlphaFoldDB" id="A0A5C4V2H5"/>
<dbReference type="CDD" id="cd02216">
    <property type="entry name" value="cupin_GDO-like_N"/>
    <property type="match status" value="1"/>
</dbReference>
<proteinExistence type="predicted"/>
<dbReference type="InterPro" id="IPR014710">
    <property type="entry name" value="RmlC-like_jellyroll"/>
</dbReference>
<accession>A0A5C4V2H5</accession>
<dbReference type="CDD" id="cd06992">
    <property type="entry name" value="cupin_GDO-like_C"/>
    <property type="match status" value="1"/>
</dbReference>
<dbReference type="EMBL" id="VDGT01000009">
    <property type="protein sequence ID" value="TNM29923.1"/>
    <property type="molecule type" value="Genomic_DNA"/>
</dbReference>
<feature type="domain" description="Cupin type-2" evidence="4">
    <location>
        <begin position="109"/>
        <end position="175"/>
    </location>
</feature>
<evidence type="ECO:0000256" key="1">
    <source>
        <dbReference type="ARBA" id="ARBA00022964"/>
    </source>
</evidence>
<dbReference type="SUPFAM" id="SSF51182">
    <property type="entry name" value="RmlC-like cupins"/>
    <property type="match status" value="1"/>
</dbReference>
<evidence type="ECO:0000256" key="2">
    <source>
        <dbReference type="ARBA" id="ARBA00023002"/>
    </source>
</evidence>
<comment type="caution">
    <text evidence="5">The sequence shown here is derived from an EMBL/GenBank/DDBJ whole genome shotgun (WGS) entry which is preliminary data.</text>
</comment>
<keyword evidence="1" id="KW-0223">Dioxygenase</keyword>
<evidence type="ECO:0000313" key="6">
    <source>
        <dbReference type="Proteomes" id="UP000311713"/>
    </source>
</evidence>
<dbReference type="RefSeq" id="WP_139645184.1">
    <property type="nucleotide sequence ID" value="NZ_BAAAZS010000098.1"/>
</dbReference>
<sequence>MSTAEENREAEAEAAARAEASDPELEALYRDIEAAELRPLWTITEQLLTPTPRPRAVPWLWRGSVLRPLAERAIRLVPVERGGERRVLSLTNPGLAGRPYAAGTLWGALQCLGPRETAPAHRHTPGAIRFVTEGEGVWTTVNGDACDMRPGDLVLTPGGAWHDHANGGDGHMYWFDGLDLPMIEALDAIFFEPHPELRQPVEGAHNASERRFAAEGGASAATMVPGAVRGALDPEPSGLLVYRWEETDRRLTELANEGEEPLVSVEFTNPRSGASVLPTLSCGMHRVRPGGASAPVRRSGNRVYVVFRGAGHSVIAGRRFDWTAGDMFVVPSWAAEEHHATGAGADLFSLGDDPVLRALGVFREETLPEPQEITDVFG</sequence>
<evidence type="ECO:0000256" key="3">
    <source>
        <dbReference type="SAM" id="MobiDB-lite"/>
    </source>
</evidence>
<dbReference type="OrthoDB" id="285029at2"/>
<dbReference type="GO" id="GO:0051213">
    <property type="term" value="F:dioxygenase activity"/>
    <property type="evidence" value="ECO:0007669"/>
    <property type="project" value="UniProtKB-KW"/>
</dbReference>
<evidence type="ECO:0000259" key="4">
    <source>
        <dbReference type="Pfam" id="PF07883"/>
    </source>
</evidence>
<dbReference type="PANTHER" id="PTHR41517:SF1">
    <property type="entry name" value="CUPIN"/>
    <property type="match status" value="1"/>
</dbReference>
<dbReference type="Gene3D" id="2.60.120.10">
    <property type="entry name" value="Jelly Rolls"/>
    <property type="match status" value="1"/>
</dbReference>
<dbReference type="Proteomes" id="UP000311713">
    <property type="component" value="Unassembled WGS sequence"/>
</dbReference>
<gene>
    <name evidence="5" type="ORF">FH715_14430</name>
</gene>
<feature type="region of interest" description="Disordered" evidence="3">
    <location>
        <begin position="1"/>
        <end position="20"/>
    </location>
</feature>
<dbReference type="InterPro" id="IPR011051">
    <property type="entry name" value="RmlC_Cupin_sf"/>
</dbReference>
<name>A0A5C4V2H5_9ACTN</name>
<keyword evidence="6" id="KW-1185">Reference proteome</keyword>
<protein>
    <submittedName>
        <fullName evidence="5">Cupin domain-containing protein</fullName>
    </submittedName>
</protein>
<organism evidence="5 6">
    <name type="scientific">Streptomyces sedi</name>
    <dbReference type="NCBI Taxonomy" id="555059"/>
    <lineage>
        <taxon>Bacteria</taxon>
        <taxon>Bacillati</taxon>
        <taxon>Actinomycetota</taxon>
        <taxon>Actinomycetes</taxon>
        <taxon>Kitasatosporales</taxon>
        <taxon>Streptomycetaceae</taxon>
        <taxon>Streptomyces</taxon>
    </lineage>
</organism>
<keyword evidence="2" id="KW-0560">Oxidoreductase</keyword>
<dbReference type="Pfam" id="PF07883">
    <property type="entry name" value="Cupin_2"/>
    <property type="match status" value="1"/>
</dbReference>
<dbReference type="InterPro" id="IPR047183">
    <property type="entry name" value="GDO-like"/>
</dbReference>
<dbReference type="PANTHER" id="PTHR41517">
    <property type="entry name" value="1,2-DIOXYGENASE PROTEIN-RELATED"/>
    <property type="match status" value="1"/>
</dbReference>
<reference evidence="5 6" key="1">
    <citation type="submission" date="2019-06" db="EMBL/GenBank/DDBJ databases">
        <title>Draft genome of Streptomyces sedi sp. JCM16909.</title>
        <authorList>
            <person name="Klykleung N."/>
            <person name="Tanasupawat S."/>
            <person name="Kudo T."/>
            <person name="Yuki M."/>
            <person name="Ohkuma M."/>
        </authorList>
    </citation>
    <scope>NUCLEOTIDE SEQUENCE [LARGE SCALE GENOMIC DNA]</scope>
    <source>
        <strain evidence="5 6">JCM 16909</strain>
    </source>
</reference>
<dbReference type="InterPro" id="IPR013096">
    <property type="entry name" value="Cupin_2"/>
</dbReference>
<evidence type="ECO:0000313" key="5">
    <source>
        <dbReference type="EMBL" id="TNM29923.1"/>
    </source>
</evidence>